<dbReference type="InterPro" id="IPR015943">
    <property type="entry name" value="WD40/YVTN_repeat-like_dom_sf"/>
</dbReference>
<dbReference type="InterPro" id="IPR011047">
    <property type="entry name" value="Quinoprotein_ADH-like_sf"/>
</dbReference>
<name>A0A517VTD0_9PLAN</name>
<dbReference type="EMBL" id="CP037920">
    <property type="protein sequence ID" value="QDT96230.1"/>
    <property type="molecule type" value="Genomic_DNA"/>
</dbReference>
<dbReference type="SMART" id="SM00564">
    <property type="entry name" value="PQQ"/>
    <property type="match status" value="5"/>
</dbReference>
<dbReference type="PANTHER" id="PTHR34512:SF30">
    <property type="entry name" value="OUTER MEMBRANE PROTEIN ASSEMBLY FACTOR BAMB"/>
    <property type="match status" value="1"/>
</dbReference>
<dbReference type="Pfam" id="PF13360">
    <property type="entry name" value="PQQ_2"/>
    <property type="match status" value="2"/>
</dbReference>
<keyword evidence="1" id="KW-0732">Signal</keyword>
<dbReference type="InterPro" id="IPR002372">
    <property type="entry name" value="PQQ_rpt_dom"/>
</dbReference>
<dbReference type="InterPro" id="IPR018391">
    <property type="entry name" value="PQQ_b-propeller_rpt"/>
</dbReference>
<gene>
    <name evidence="3" type="ORF">V144x_16830</name>
</gene>
<evidence type="ECO:0000256" key="1">
    <source>
        <dbReference type="SAM" id="SignalP"/>
    </source>
</evidence>
<sequence length="745" mass="82039" precursor="true">MRRMNMVLVGSAMLFFTASLATAGDWAHWRGPEHNGISRETNLVDAWSLDGKNVIWKSDIGGRSAPIILDGRVYLNCRTHHDVNDPEDKIHSREQVVCWDAKTGKELWKDEFNVFQTDIPSPRVGWASMAGDPETGNVFVHSVSGLFRCYSPEGKVLWETSLAEDYGKISGYGGRTQTPVVDENRVIVSFLQLNWGKTAVPPPKQTYYAFDKKTGKLLWTAAPGGKPYDTNYSVPIVTVIDGTRMLIAGNSDGGCYAMNARTGEKLWGFKMSKRGLNCSPVTDGNLVYIAHGEDNIDNVEFGRIQCIDGSKRGDITETGSVWRVDGVKAGYASVLVKDGILYVVADTGRMYAYDSKTGKELWTYNLGTVGKGSPVWADGKLYVMEVNGNIHILKPSREKCEELSHVQLLARVDKGLDEIYASPAIADGRIYFVTRDRTICIGDESKKPSSGSVPPLGAEKAKQDKIASIQLTPFEIAATQGEKIDYEVLAYDANGHFIKKVDAKITPGKGLEGSKVDGLSLMTPADLKAPVAGTVSVKVGDATAESRVRVFPPLPWKFDLEGYKGKQVPPAWVNAFLKLQPNEVDGTTALKASPGKGRPSATIWLGPSDMGQLAPNGYTIQADVFLKEQKRKLASMGVTVNRYNLILKGNSSKLAIQSWAPHKRMTKEVRFRSDPDVWYTLKLKVDIKDGQATVKGKVWPRKKPEPKEWTIEASDPHANMKGSPGLYLYRLADAYFDNIIVSEDK</sequence>
<feature type="chain" id="PRO_5022134807" evidence="1">
    <location>
        <begin position="24"/>
        <end position="745"/>
    </location>
</feature>
<organism evidence="3 4">
    <name type="scientific">Gimesia aquarii</name>
    <dbReference type="NCBI Taxonomy" id="2527964"/>
    <lineage>
        <taxon>Bacteria</taxon>
        <taxon>Pseudomonadati</taxon>
        <taxon>Planctomycetota</taxon>
        <taxon>Planctomycetia</taxon>
        <taxon>Planctomycetales</taxon>
        <taxon>Planctomycetaceae</taxon>
        <taxon>Gimesia</taxon>
    </lineage>
</organism>
<dbReference type="RefSeq" id="WP_232102760.1">
    <property type="nucleotide sequence ID" value="NZ_CP037920.1"/>
</dbReference>
<dbReference type="Gene3D" id="2.40.10.480">
    <property type="match status" value="1"/>
</dbReference>
<protein>
    <submittedName>
        <fullName evidence="3">Outer membrane biogenesis protein BamB</fullName>
    </submittedName>
</protein>
<dbReference type="PANTHER" id="PTHR34512">
    <property type="entry name" value="CELL SURFACE PROTEIN"/>
    <property type="match status" value="1"/>
</dbReference>
<evidence type="ECO:0000313" key="4">
    <source>
        <dbReference type="Proteomes" id="UP000318704"/>
    </source>
</evidence>
<feature type="signal peptide" evidence="1">
    <location>
        <begin position="1"/>
        <end position="23"/>
    </location>
</feature>
<dbReference type="AlphaFoldDB" id="A0A517VTD0"/>
<dbReference type="Proteomes" id="UP000318704">
    <property type="component" value="Chromosome"/>
</dbReference>
<feature type="domain" description="Pyrrolo-quinoline quinone repeat" evidence="2">
    <location>
        <begin position="93"/>
        <end position="295"/>
    </location>
</feature>
<dbReference type="KEGG" id="gaw:V144x_16830"/>
<feature type="domain" description="Pyrrolo-quinoline quinone repeat" evidence="2">
    <location>
        <begin position="320"/>
        <end position="388"/>
    </location>
</feature>
<dbReference type="Gene3D" id="2.130.10.10">
    <property type="entry name" value="YVTN repeat-like/Quinoprotein amine dehydrogenase"/>
    <property type="match status" value="1"/>
</dbReference>
<dbReference type="Gene3D" id="2.60.120.560">
    <property type="entry name" value="Exo-inulinase, domain 1"/>
    <property type="match status" value="1"/>
</dbReference>
<evidence type="ECO:0000259" key="2">
    <source>
        <dbReference type="Pfam" id="PF13360"/>
    </source>
</evidence>
<dbReference type="SUPFAM" id="SSF50998">
    <property type="entry name" value="Quinoprotein alcohol dehydrogenase-like"/>
    <property type="match status" value="1"/>
</dbReference>
<proteinExistence type="predicted"/>
<accession>A0A517VTD0</accession>
<reference evidence="3 4" key="1">
    <citation type="submission" date="2019-03" db="EMBL/GenBank/DDBJ databases">
        <title>Deep-cultivation of Planctomycetes and their phenomic and genomic characterization uncovers novel biology.</title>
        <authorList>
            <person name="Wiegand S."/>
            <person name="Jogler M."/>
            <person name="Boedeker C."/>
            <person name="Pinto D."/>
            <person name="Vollmers J."/>
            <person name="Rivas-Marin E."/>
            <person name="Kohn T."/>
            <person name="Peeters S.H."/>
            <person name="Heuer A."/>
            <person name="Rast P."/>
            <person name="Oberbeckmann S."/>
            <person name="Bunk B."/>
            <person name="Jeske O."/>
            <person name="Meyerdierks A."/>
            <person name="Storesund J.E."/>
            <person name="Kallscheuer N."/>
            <person name="Luecker S."/>
            <person name="Lage O.M."/>
            <person name="Pohl T."/>
            <person name="Merkel B.J."/>
            <person name="Hornburger P."/>
            <person name="Mueller R.-W."/>
            <person name="Bruemmer F."/>
            <person name="Labrenz M."/>
            <person name="Spormann A.M."/>
            <person name="Op den Camp H."/>
            <person name="Overmann J."/>
            <person name="Amann R."/>
            <person name="Jetten M.S.M."/>
            <person name="Mascher T."/>
            <person name="Medema M.H."/>
            <person name="Devos D.P."/>
            <person name="Kaster A.-K."/>
            <person name="Ovreas L."/>
            <person name="Rohde M."/>
            <person name="Galperin M.Y."/>
            <person name="Jogler C."/>
        </authorList>
    </citation>
    <scope>NUCLEOTIDE SEQUENCE [LARGE SCALE GENOMIC DNA]</scope>
    <source>
        <strain evidence="3 4">V144</strain>
    </source>
</reference>
<evidence type="ECO:0000313" key="3">
    <source>
        <dbReference type="EMBL" id="QDT96230.1"/>
    </source>
</evidence>